<gene>
    <name evidence="3" type="ORF">BJ988_004359</name>
</gene>
<name>A0A7Z0DQY1_9ACTN</name>
<feature type="compositionally biased region" description="Gly residues" evidence="1">
    <location>
        <begin position="56"/>
        <end position="68"/>
    </location>
</feature>
<keyword evidence="2" id="KW-1133">Transmembrane helix</keyword>
<dbReference type="EMBL" id="JACBZR010000001">
    <property type="protein sequence ID" value="NYI79711.1"/>
    <property type="molecule type" value="Genomic_DNA"/>
</dbReference>
<feature type="transmembrane region" description="Helical" evidence="2">
    <location>
        <begin position="6"/>
        <end position="33"/>
    </location>
</feature>
<reference evidence="3 4" key="1">
    <citation type="submission" date="2020-07" db="EMBL/GenBank/DDBJ databases">
        <title>Sequencing the genomes of 1000 actinobacteria strains.</title>
        <authorList>
            <person name="Klenk H.-P."/>
        </authorList>
    </citation>
    <scope>NUCLEOTIDE SEQUENCE [LARGE SCALE GENOMIC DNA]</scope>
    <source>
        <strain evidence="3 4">DSM 26487</strain>
    </source>
</reference>
<keyword evidence="2" id="KW-0812">Transmembrane</keyword>
<evidence type="ECO:0000256" key="2">
    <source>
        <dbReference type="SAM" id="Phobius"/>
    </source>
</evidence>
<keyword evidence="4" id="KW-1185">Reference proteome</keyword>
<evidence type="ECO:0000256" key="1">
    <source>
        <dbReference type="SAM" id="MobiDB-lite"/>
    </source>
</evidence>
<feature type="compositionally biased region" description="Basic and acidic residues" evidence="1">
    <location>
        <begin position="42"/>
        <end position="55"/>
    </location>
</feature>
<sequence>MADMPTWLIIVLAVIFLTPVLGPILIVLISFMIDLDGEHERRKRTDDGKHIHERGGCGGDGGSCGGGD</sequence>
<keyword evidence="2" id="KW-0472">Membrane</keyword>
<dbReference type="AlphaFoldDB" id="A0A7Z0DQY1"/>
<evidence type="ECO:0000313" key="4">
    <source>
        <dbReference type="Proteomes" id="UP000564496"/>
    </source>
</evidence>
<feature type="region of interest" description="Disordered" evidence="1">
    <location>
        <begin position="42"/>
        <end position="68"/>
    </location>
</feature>
<dbReference type="Proteomes" id="UP000564496">
    <property type="component" value="Unassembled WGS sequence"/>
</dbReference>
<dbReference type="RefSeq" id="WP_179659987.1">
    <property type="nucleotide sequence ID" value="NZ_JACBZR010000001.1"/>
</dbReference>
<organism evidence="3 4">
    <name type="scientific">Nocardioides panzhihuensis</name>
    <dbReference type="NCBI Taxonomy" id="860243"/>
    <lineage>
        <taxon>Bacteria</taxon>
        <taxon>Bacillati</taxon>
        <taxon>Actinomycetota</taxon>
        <taxon>Actinomycetes</taxon>
        <taxon>Propionibacteriales</taxon>
        <taxon>Nocardioidaceae</taxon>
        <taxon>Nocardioides</taxon>
    </lineage>
</organism>
<evidence type="ECO:0000313" key="3">
    <source>
        <dbReference type="EMBL" id="NYI79711.1"/>
    </source>
</evidence>
<comment type="caution">
    <text evidence="3">The sequence shown here is derived from an EMBL/GenBank/DDBJ whole genome shotgun (WGS) entry which is preliminary data.</text>
</comment>
<proteinExistence type="predicted"/>
<accession>A0A7Z0DQY1</accession>
<protein>
    <submittedName>
        <fullName evidence="3">Uncharacterized protein</fullName>
    </submittedName>
</protein>